<dbReference type="AlphaFoldDB" id="A0A399QJU9"/>
<keyword evidence="1" id="KW-0472">Membrane</keyword>
<dbReference type="Proteomes" id="UP000265361">
    <property type="component" value="Unassembled WGS sequence"/>
</dbReference>
<evidence type="ECO:0000256" key="1">
    <source>
        <dbReference type="SAM" id="Phobius"/>
    </source>
</evidence>
<comment type="caution">
    <text evidence="3">The sequence shown here is derived from an EMBL/GenBank/DDBJ whole genome shotgun (WGS) entry which is preliminary data.</text>
</comment>
<gene>
    <name evidence="3" type="ORF">DZF97_01140</name>
</gene>
<keyword evidence="1" id="KW-0812">Transmembrane</keyword>
<protein>
    <submittedName>
        <fullName evidence="3">Two-component sensor histidine kinase</fullName>
    </submittedName>
</protein>
<reference evidence="3 4" key="1">
    <citation type="submission" date="2018-08" db="EMBL/GenBank/DDBJ databases">
        <title>Genome Sequence of Clavibacter michiganensis Subspecies type strains, and the Atypical Peach-Colored Strains Isolated from Tomato.</title>
        <authorList>
            <person name="Osdaghi E."/>
            <person name="Portier P."/>
            <person name="Briand M."/>
            <person name="Jacques M.-A."/>
        </authorList>
    </citation>
    <scope>NUCLEOTIDE SEQUENCE [LARGE SCALE GENOMIC DNA]</scope>
    <source>
        <strain evidence="3 4">CFBP 7577</strain>
    </source>
</reference>
<name>A0A399QJU9_9MICO</name>
<dbReference type="EMBL" id="QWED01000010">
    <property type="protein sequence ID" value="RIJ19240.1"/>
    <property type="molecule type" value="Genomic_DNA"/>
</dbReference>
<keyword evidence="3" id="KW-0808">Transferase</keyword>
<feature type="transmembrane region" description="Helical" evidence="1">
    <location>
        <begin position="33"/>
        <end position="53"/>
    </location>
</feature>
<accession>A0A399QJU9</accession>
<feature type="non-terminal residue" evidence="3">
    <location>
        <position position="73"/>
    </location>
</feature>
<keyword evidence="3" id="KW-0418">Kinase</keyword>
<feature type="domain" description="DUF7134" evidence="2">
    <location>
        <begin position="2"/>
        <end position="71"/>
    </location>
</feature>
<evidence type="ECO:0000313" key="4">
    <source>
        <dbReference type="Proteomes" id="UP000265361"/>
    </source>
</evidence>
<keyword evidence="1" id="KW-1133">Transmembrane helix</keyword>
<evidence type="ECO:0000313" key="3">
    <source>
        <dbReference type="EMBL" id="RIJ19240.1"/>
    </source>
</evidence>
<organism evidence="3 4">
    <name type="scientific">Clavibacter nebraskensis</name>
    <dbReference type="NCBI Taxonomy" id="31963"/>
    <lineage>
        <taxon>Bacteria</taxon>
        <taxon>Bacillati</taxon>
        <taxon>Actinomycetota</taxon>
        <taxon>Actinomycetes</taxon>
        <taxon>Micrococcales</taxon>
        <taxon>Microbacteriaceae</taxon>
        <taxon>Clavibacter</taxon>
    </lineage>
</organism>
<dbReference type="Pfam" id="PF23539">
    <property type="entry name" value="DUF7134"/>
    <property type="match status" value="1"/>
</dbReference>
<dbReference type="InterPro" id="IPR055558">
    <property type="entry name" value="DUF7134"/>
</dbReference>
<proteinExistence type="predicted"/>
<sequence>MARHPRTVDAVIAIAFTLLSVSAAPVVDSRSPAVPGVVALAALSVLTGVALMFRRSRPVAVLAVTGAAAAAAA</sequence>
<evidence type="ECO:0000259" key="2">
    <source>
        <dbReference type="Pfam" id="PF23539"/>
    </source>
</evidence>
<dbReference type="GO" id="GO:0016301">
    <property type="term" value="F:kinase activity"/>
    <property type="evidence" value="ECO:0007669"/>
    <property type="project" value="UniProtKB-KW"/>
</dbReference>